<evidence type="ECO:0000313" key="1">
    <source>
        <dbReference type="EMBL" id="SMG31886.1"/>
    </source>
</evidence>
<keyword evidence="2" id="KW-1185">Reference proteome</keyword>
<gene>
    <name evidence="1" type="ORF">SAMN03080602_02250</name>
</gene>
<dbReference type="AlphaFoldDB" id="A0A1X7JVZ6"/>
<sequence>MDGWEFLDDFIKIPNNSTKAVPIYIISSSIDPGYVIKAQDYRMVSNGLTKPMNSADPLKLLSAGGNN</sequence>
<evidence type="ECO:0000313" key="2">
    <source>
        <dbReference type="Proteomes" id="UP000193420"/>
    </source>
</evidence>
<organism evidence="1 2">
    <name type="scientific">Arenibacter troitsensis</name>
    <dbReference type="NCBI Taxonomy" id="188872"/>
    <lineage>
        <taxon>Bacteria</taxon>
        <taxon>Pseudomonadati</taxon>
        <taxon>Bacteroidota</taxon>
        <taxon>Flavobacteriia</taxon>
        <taxon>Flavobacteriales</taxon>
        <taxon>Flavobacteriaceae</taxon>
        <taxon>Arenibacter</taxon>
    </lineage>
</organism>
<protein>
    <recommendedName>
        <fullName evidence="3">Response regulatory domain-containing protein</fullName>
    </recommendedName>
</protein>
<accession>A0A1X7JVZ6</accession>
<reference evidence="2" key="1">
    <citation type="submission" date="2017-04" db="EMBL/GenBank/DDBJ databases">
        <authorList>
            <person name="Varghese N."/>
            <person name="Submissions S."/>
        </authorList>
    </citation>
    <scope>NUCLEOTIDE SEQUENCE [LARGE SCALE GENOMIC DNA]</scope>
    <source>
        <strain evidence="2">DSM 19835</strain>
    </source>
</reference>
<dbReference type="Proteomes" id="UP000193420">
    <property type="component" value="Unassembled WGS sequence"/>
</dbReference>
<dbReference type="Gene3D" id="3.40.50.2300">
    <property type="match status" value="1"/>
</dbReference>
<dbReference type="STRING" id="188872.SAMN03080602_02250"/>
<proteinExistence type="predicted"/>
<name>A0A1X7JVZ6_9FLAO</name>
<dbReference type="EMBL" id="FXAO01000004">
    <property type="protein sequence ID" value="SMG31886.1"/>
    <property type="molecule type" value="Genomic_DNA"/>
</dbReference>
<evidence type="ECO:0008006" key="3">
    <source>
        <dbReference type="Google" id="ProtNLM"/>
    </source>
</evidence>